<sequence length="650" mass="73014">MAQRSGVTKLAKLRKLMEAVQIGGLKGKGIQALVVSSDDAHQSEYLREYDKRIRFISGFTGSFGTAIITQNKAILWTDGRYYMQALAEFDPPEAWTLMKEGLLDTPTRAAWLISNLPPKSTIGADPNLISYTEWAVLHTSLAAAGHCLMPLEENLIDKVWGNEQPAPTTNVVLPQPLQFSGCSAGKKVKMCREVMNKNNVKVLVISALDEVAYILNLRGSDIPYNPVFFAYIILTLDDLHLFIDKNKLAEEAQQQLISEEVNAVYHPYGDIHDFLRKIASSYANDDKIWISNGSSYALHADCGEAKKHTKITPISVMKAIKNNTEIEGMKAAHIRDSVALIKYFAWLEDQVKNKENTITEISGATQLEKFRQEQEHFIGLSFPTISSVGPHGAIIHYLPTPKTNVPITDKEIYLCDSGAQYRDGTTDVTRTLHFGNPTSFERECFTRVFKGQCRLSSTIFPLMIQGNYLDTLARENLWSVGLNYLHGTGHGIGSYLNVHEGPIGISWKPYPDDPGLQPGMFLSNGTKLKYCLSLHVHMYILIMSLNVVKLLEPGYYEDEKFGIRLENIELVVKANTPYNHKNRGFLTFETVTLVPIQTKLLDVSLLTDNEIQYLNNYHTKCLNTLKPLLQGPENAQALKWLERETKSLIK</sequence>
<dbReference type="Proteomes" id="UP000504631">
    <property type="component" value="Unplaced"/>
</dbReference>
<dbReference type="RefSeq" id="XP_033344450.1">
    <property type="nucleotide sequence ID" value="XM_033488559.1"/>
</dbReference>
<name>A0A6J3JWG5_9HYME</name>
<feature type="domain" description="Peptidase M24 C-terminal" evidence="9">
    <location>
        <begin position="584"/>
        <end position="648"/>
    </location>
</feature>
<dbReference type="Gene3D" id="3.90.230.10">
    <property type="entry name" value="Creatinase/methionine aminopeptidase superfamily"/>
    <property type="match status" value="2"/>
</dbReference>
<dbReference type="FunFam" id="3.90.230.10:FF:000007">
    <property type="entry name" value="Xaa-Pro aminopeptidase P"/>
    <property type="match status" value="1"/>
</dbReference>
<dbReference type="InterPro" id="IPR001131">
    <property type="entry name" value="Peptidase_M24B_aminopep-P_CS"/>
</dbReference>
<evidence type="ECO:0000313" key="11">
    <source>
        <dbReference type="RefSeq" id="XP_033344450.1"/>
    </source>
</evidence>
<dbReference type="FunFam" id="3.40.350.10:FF:000003">
    <property type="entry name" value="Xaa-pro aminopeptidase P"/>
    <property type="match status" value="1"/>
</dbReference>
<gene>
    <name evidence="11" type="primary">LOC117230786</name>
</gene>
<dbReference type="InterPro" id="IPR036005">
    <property type="entry name" value="Creatinase/aminopeptidase-like"/>
</dbReference>
<dbReference type="GO" id="GO:0070006">
    <property type="term" value="F:metalloaminopeptidase activity"/>
    <property type="evidence" value="ECO:0007669"/>
    <property type="project" value="InterPro"/>
</dbReference>
<dbReference type="InterPro" id="IPR050422">
    <property type="entry name" value="X-Pro_aminopeptidase_P"/>
</dbReference>
<feature type="domain" description="Peptidase M24" evidence="7">
    <location>
        <begin position="327"/>
        <end position="571"/>
    </location>
</feature>
<dbReference type="GeneID" id="117230786"/>
<dbReference type="PANTHER" id="PTHR43763:SF20">
    <property type="entry name" value="XAA-PRO AMINOPEPTIDASE APEPP"/>
    <property type="match status" value="1"/>
</dbReference>
<evidence type="ECO:0000313" key="10">
    <source>
        <dbReference type="Proteomes" id="UP000504631"/>
    </source>
</evidence>
<evidence type="ECO:0000256" key="3">
    <source>
        <dbReference type="ARBA" id="ARBA00022723"/>
    </source>
</evidence>
<evidence type="ECO:0000259" key="9">
    <source>
        <dbReference type="Pfam" id="PF16188"/>
    </source>
</evidence>
<dbReference type="Gene3D" id="3.40.350.10">
    <property type="entry name" value="Creatinase/prolidase N-terminal domain"/>
    <property type="match status" value="2"/>
</dbReference>
<dbReference type="Pfam" id="PF16188">
    <property type="entry name" value="Peptidase_M24_C"/>
    <property type="match status" value="1"/>
</dbReference>
<keyword evidence="4" id="KW-0378">Hydrolase</keyword>
<dbReference type="PANTHER" id="PTHR43763">
    <property type="entry name" value="XAA-PRO AMINOPEPTIDASE 1"/>
    <property type="match status" value="1"/>
</dbReference>
<keyword evidence="10" id="KW-1185">Reference proteome</keyword>
<evidence type="ECO:0000256" key="1">
    <source>
        <dbReference type="ARBA" id="ARBA00001936"/>
    </source>
</evidence>
<dbReference type="GO" id="GO:0005737">
    <property type="term" value="C:cytoplasm"/>
    <property type="evidence" value="ECO:0007669"/>
    <property type="project" value="UniProtKB-ARBA"/>
</dbReference>
<dbReference type="InterPro" id="IPR000587">
    <property type="entry name" value="Creatinase_N"/>
</dbReference>
<keyword evidence="11" id="KW-0645">Protease</keyword>
<dbReference type="KEGG" id="bvk:117230786"/>
<protein>
    <submittedName>
        <fullName evidence="11">Xaa-Pro aminopeptidase ApepP isoform X1</fullName>
    </submittedName>
</protein>
<comment type="similarity">
    <text evidence="2 6">Belongs to the peptidase M24B family.</text>
</comment>
<dbReference type="InterPro" id="IPR000994">
    <property type="entry name" value="Pept_M24"/>
</dbReference>
<dbReference type="Pfam" id="PF16189">
    <property type="entry name" value="Creatinase_N_2"/>
    <property type="match status" value="1"/>
</dbReference>
<organism evidence="10 11">
    <name type="scientific">Bombus vosnesenskii</name>
    <dbReference type="NCBI Taxonomy" id="207650"/>
    <lineage>
        <taxon>Eukaryota</taxon>
        <taxon>Metazoa</taxon>
        <taxon>Ecdysozoa</taxon>
        <taxon>Arthropoda</taxon>
        <taxon>Hexapoda</taxon>
        <taxon>Insecta</taxon>
        <taxon>Pterygota</taxon>
        <taxon>Neoptera</taxon>
        <taxon>Endopterygota</taxon>
        <taxon>Hymenoptera</taxon>
        <taxon>Apocrita</taxon>
        <taxon>Aculeata</taxon>
        <taxon>Apoidea</taxon>
        <taxon>Anthophila</taxon>
        <taxon>Apidae</taxon>
        <taxon>Bombus</taxon>
        <taxon>Pyrobombus</taxon>
    </lineage>
</organism>
<dbReference type="InterPro" id="IPR033740">
    <property type="entry name" value="Pept_M24B"/>
</dbReference>
<dbReference type="CDD" id="cd01085">
    <property type="entry name" value="APP"/>
    <property type="match status" value="1"/>
</dbReference>
<feature type="domain" description="Creatinase N-terminal" evidence="8">
    <location>
        <begin position="25"/>
        <end position="141"/>
    </location>
</feature>
<evidence type="ECO:0000256" key="2">
    <source>
        <dbReference type="ARBA" id="ARBA00008766"/>
    </source>
</evidence>
<proteinExistence type="inferred from homology"/>
<keyword evidence="3 6" id="KW-0479">Metal-binding</keyword>
<dbReference type="Pfam" id="PF01321">
    <property type="entry name" value="Creatinase_N"/>
    <property type="match status" value="1"/>
</dbReference>
<dbReference type="Pfam" id="PF00557">
    <property type="entry name" value="Peptidase_M24"/>
    <property type="match status" value="1"/>
</dbReference>
<accession>A0A6J3JWG5</accession>
<evidence type="ECO:0000256" key="5">
    <source>
        <dbReference type="ARBA" id="ARBA00023211"/>
    </source>
</evidence>
<evidence type="ECO:0000256" key="4">
    <source>
        <dbReference type="ARBA" id="ARBA00022801"/>
    </source>
</evidence>
<comment type="cofactor">
    <cofactor evidence="1">
        <name>Mn(2+)</name>
        <dbReference type="ChEBI" id="CHEBI:29035"/>
    </cofactor>
</comment>
<evidence type="ECO:0000259" key="7">
    <source>
        <dbReference type="Pfam" id="PF00557"/>
    </source>
</evidence>
<evidence type="ECO:0000259" key="8">
    <source>
        <dbReference type="Pfam" id="PF01321"/>
    </source>
</evidence>
<dbReference type="PROSITE" id="PS00491">
    <property type="entry name" value="PROLINE_PEPTIDASE"/>
    <property type="match status" value="1"/>
</dbReference>
<dbReference type="AlphaFoldDB" id="A0A6J3JWG5"/>
<dbReference type="GO" id="GO:0046872">
    <property type="term" value="F:metal ion binding"/>
    <property type="evidence" value="ECO:0007669"/>
    <property type="project" value="UniProtKB-KW"/>
</dbReference>
<keyword evidence="11" id="KW-0031">Aminopeptidase</keyword>
<dbReference type="InterPro" id="IPR029149">
    <property type="entry name" value="Creatin/AminoP/Spt16_N"/>
</dbReference>
<dbReference type="InterPro" id="IPR032416">
    <property type="entry name" value="Peptidase_M24_C"/>
</dbReference>
<keyword evidence="5" id="KW-0464">Manganese</keyword>
<evidence type="ECO:0000256" key="6">
    <source>
        <dbReference type="RuleBase" id="RU000590"/>
    </source>
</evidence>
<dbReference type="SUPFAM" id="SSF55920">
    <property type="entry name" value="Creatinase/aminopeptidase"/>
    <property type="match status" value="1"/>
</dbReference>
<dbReference type="SUPFAM" id="SSF53092">
    <property type="entry name" value="Creatinase/prolidase N-terminal domain"/>
    <property type="match status" value="1"/>
</dbReference>
<reference evidence="11" key="1">
    <citation type="submission" date="2025-08" db="UniProtKB">
        <authorList>
            <consortium name="RefSeq"/>
        </authorList>
    </citation>
    <scope>IDENTIFICATION</scope>
    <source>
        <tissue evidence="11">Muscle</tissue>
    </source>
</reference>